<name>A0A7S7NX37_PALFE</name>
<sequence length="246" mass="27649">MPSRSEWWPRIICAVMLMVCAQAGQKPPAVMVWAWEQPMDLRRLDKARVGVAFYAAILGPGRDGQVSVDLRRQSLRTAFGVYEMPVVRLASYGMGARQMASAAAAVVKIVQTTKARAVQVDYDAPVSELENYRGLLRELRTRLGPDVFLSMTALVSWCGADSWMKDLPVDEVVPMAFRMGSEDPVWRNMLAAGRDFAAPVCRDSLGVTLDEKMPTIPPRQRTYIFTGWNQPETRLDELIQKLEQKQ</sequence>
<reference evidence="1 2" key="1">
    <citation type="submission" date="2020-10" db="EMBL/GenBank/DDBJ databases">
        <title>Complete genome sequence of Paludibaculum fermentans P105T, a facultatively anaerobic acidobacterium capable of dissimilatory Fe(III) reduction.</title>
        <authorList>
            <person name="Dedysh S.N."/>
            <person name="Beletsky A.V."/>
            <person name="Kulichevskaya I.S."/>
            <person name="Mardanov A.V."/>
            <person name="Ravin N.V."/>
        </authorList>
    </citation>
    <scope>NUCLEOTIDE SEQUENCE [LARGE SCALE GENOMIC DNA]</scope>
    <source>
        <strain evidence="1 2">P105</strain>
    </source>
</reference>
<evidence type="ECO:0000313" key="1">
    <source>
        <dbReference type="EMBL" id="QOY91380.1"/>
    </source>
</evidence>
<dbReference type="EMBL" id="CP063849">
    <property type="protein sequence ID" value="QOY91380.1"/>
    <property type="molecule type" value="Genomic_DNA"/>
</dbReference>
<dbReference type="KEGG" id="pfer:IRI77_15945"/>
<dbReference type="InterPro" id="IPR021488">
    <property type="entry name" value="DUF3142"/>
</dbReference>
<evidence type="ECO:0000313" key="2">
    <source>
        <dbReference type="Proteomes" id="UP000593892"/>
    </source>
</evidence>
<protein>
    <submittedName>
        <fullName evidence="1">DUF3142 domain-containing protein</fullName>
    </submittedName>
</protein>
<dbReference type="AlphaFoldDB" id="A0A7S7NX37"/>
<gene>
    <name evidence="1" type="ORF">IRI77_15945</name>
</gene>
<organism evidence="1 2">
    <name type="scientific">Paludibaculum fermentans</name>
    <dbReference type="NCBI Taxonomy" id="1473598"/>
    <lineage>
        <taxon>Bacteria</taxon>
        <taxon>Pseudomonadati</taxon>
        <taxon>Acidobacteriota</taxon>
        <taxon>Terriglobia</taxon>
        <taxon>Bryobacterales</taxon>
        <taxon>Bryobacteraceae</taxon>
        <taxon>Paludibaculum</taxon>
    </lineage>
</organism>
<keyword evidence="2" id="KW-1185">Reference proteome</keyword>
<dbReference type="SUPFAM" id="SSF51445">
    <property type="entry name" value="(Trans)glycosidases"/>
    <property type="match status" value="1"/>
</dbReference>
<proteinExistence type="predicted"/>
<dbReference type="InterPro" id="IPR017853">
    <property type="entry name" value="GH"/>
</dbReference>
<dbReference type="Proteomes" id="UP000593892">
    <property type="component" value="Chromosome"/>
</dbReference>
<dbReference type="RefSeq" id="WP_194453034.1">
    <property type="nucleotide sequence ID" value="NZ_CP063849.1"/>
</dbReference>
<dbReference type="Pfam" id="PF11340">
    <property type="entry name" value="DUF3142"/>
    <property type="match status" value="1"/>
</dbReference>
<accession>A0A7S7NX37</accession>